<keyword evidence="10" id="KW-1185">Reference proteome</keyword>
<keyword evidence="7" id="KW-0812">Transmembrane</keyword>
<evidence type="ECO:0000256" key="4">
    <source>
        <dbReference type="ARBA" id="ARBA00022982"/>
    </source>
</evidence>
<accession>A0A4Q7EER8</accession>
<dbReference type="InterPro" id="IPR036909">
    <property type="entry name" value="Cyt_c-like_dom_sf"/>
</dbReference>
<dbReference type="InterPro" id="IPR009056">
    <property type="entry name" value="Cyt_c-like_dom"/>
</dbReference>
<dbReference type="GO" id="GO:0020037">
    <property type="term" value="F:heme binding"/>
    <property type="evidence" value="ECO:0007669"/>
    <property type="project" value="InterPro"/>
</dbReference>
<reference evidence="9 10" key="1">
    <citation type="submission" date="2018-11" db="EMBL/GenBank/DDBJ databases">
        <title>Whole genome sequencing of an environmental sample.</title>
        <authorList>
            <person name="Sarangi A.N."/>
            <person name="Singh D."/>
            <person name="Tripathy S."/>
        </authorList>
    </citation>
    <scope>NUCLEOTIDE SEQUENCE [LARGE SCALE GENOMIC DNA]</scope>
    <source>
        <strain evidence="9 10">Lakshadweep</strain>
    </source>
</reference>
<evidence type="ECO:0000256" key="2">
    <source>
        <dbReference type="ARBA" id="ARBA00022617"/>
    </source>
</evidence>
<evidence type="ECO:0000313" key="10">
    <source>
        <dbReference type="Proteomes" id="UP000292459"/>
    </source>
</evidence>
<dbReference type="AlphaFoldDB" id="A0A4Q7EER8"/>
<keyword evidence="7" id="KW-1133">Transmembrane helix</keyword>
<gene>
    <name evidence="9" type="ORF">DYY88_03540</name>
</gene>
<dbReference type="EMBL" id="QVFV01000001">
    <property type="protein sequence ID" value="RZM82334.1"/>
    <property type="molecule type" value="Genomic_DNA"/>
</dbReference>
<keyword evidence="1" id="KW-0813">Transport</keyword>
<dbReference type="PROSITE" id="PS51007">
    <property type="entry name" value="CYTC"/>
    <property type="match status" value="1"/>
</dbReference>
<comment type="caution">
    <text evidence="9">The sequence shown here is derived from an EMBL/GenBank/DDBJ whole genome shotgun (WGS) entry which is preliminary data.</text>
</comment>
<keyword evidence="5 6" id="KW-0408">Iron</keyword>
<dbReference type="GO" id="GO:0009055">
    <property type="term" value="F:electron transfer activity"/>
    <property type="evidence" value="ECO:0007669"/>
    <property type="project" value="InterPro"/>
</dbReference>
<dbReference type="InterPro" id="IPR051811">
    <property type="entry name" value="Cytochrome_c550/c551-like"/>
</dbReference>
<dbReference type="SUPFAM" id="SSF46626">
    <property type="entry name" value="Cytochrome c"/>
    <property type="match status" value="1"/>
</dbReference>
<evidence type="ECO:0000256" key="7">
    <source>
        <dbReference type="SAM" id="Phobius"/>
    </source>
</evidence>
<keyword evidence="3 6" id="KW-0479">Metal-binding</keyword>
<dbReference type="GO" id="GO:0046872">
    <property type="term" value="F:metal ion binding"/>
    <property type="evidence" value="ECO:0007669"/>
    <property type="project" value="UniProtKB-KW"/>
</dbReference>
<organism evidence="9 10">
    <name type="scientific">Leptolyngbya iicbica LK</name>
    <dbReference type="NCBI Taxonomy" id="2294035"/>
    <lineage>
        <taxon>Bacteria</taxon>
        <taxon>Bacillati</taxon>
        <taxon>Cyanobacteriota</taxon>
        <taxon>Cyanophyceae</taxon>
        <taxon>Leptolyngbyales</taxon>
        <taxon>Leptolyngbyaceae</taxon>
        <taxon>Leptolyngbya group</taxon>
        <taxon>Leptolyngbya</taxon>
        <taxon>Leptolyngbya iicbica</taxon>
    </lineage>
</organism>
<evidence type="ECO:0000256" key="3">
    <source>
        <dbReference type="ARBA" id="ARBA00022723"/>
    </source>
</evidence>
<keyword evidence="4" id="KW-0249">Electron transport</keyword>
<dbReference type="Proteomes" id="UP000292459">
    <property type="component" value="Unassembled WGS sequence"/>
</dbReference>
<evidence type="ECO:0000313" key="9">
    <source>
        <dbReference type="EMBL" id="RZM82334.1"/>
    </source>
</evidence>
<protein>
    <submittedName>
        <fullName evidence="9">Cytochrome c</fullName>
    </submittedName>
</protein>
<name>A0A4Q7EER8_9CYAN</name>
<keyword evidence="7" id="KW-0472">Membrane</keyword>
<evidence type="ECO:0000256" key="6">
    <source>
        <dbReference type="PROSITE-ProRule" id="PRU00433"/>
    </source>
</evidence>
<dbReference type="OrthoDB" id="7933886at2"/>
<evidence type="ECO:0000259" key="8">
    <source>
        <dbReference type="PROSITE" id="PS51007"/>
    </source>
</evidence>
<dbReference type="Pfam" id="PF13442">
    <property type="entry name" value="Cytochrome_CBB3"/>
    <property type="match status" value="1"/>
</dbReference>
<evidence type="ECO:0000256" key="5">
    <source>
        <dbReference type="ARBA" id="ARBA00023004"/>
    </source>
</evidence>
<evidence type="ECO:0000256" key="1">
    <source>
        <dbReference type="ARBA" id="ARBA00022448"/>
    </source>
</evidence>
<keyword evidence="2 6" id="KW-0349">Heme</keyword>
<feature type="domain" description="Cytochrome c" evidence="8">
    <location>
        <begin position="68"/>
        <end position="141"/>
    </location>
</feature>
<sequence>MLITKRNSLDALADNALNPDHSKPASATSRWLLWATVAIACLLATFFVVRHVQAAADPYVQEVLALQGDRDRGQEIFQMNCAVCHGIEADGEVGPSLLGVSARKSKSKLIQQVVSGNTPPMPQFQPEAKDMADLLEYLEQL</sequence>
<proteinExistence type="predicted"/>
<dbReference type="Gene3D" id="1.10.760.10">
    <property type="entry name" value="Cytochrome c-like domain"/>
    <property type="match status" value="1"/>
</dbReference>
<dbReference type="PANTHER" id="PTHR37823">
    <property type="entry name" value="CYTOCHROME C-553-LIKE"/>
    <property type="match status" value="1"/>
</dbReference>
<feature type="transmembrane region" description="Helical" evidence="7">
    <location>
        <begin position="31"/>
        <end position="49"/>
    </location>
</feature>
<dbReference type="PANTHER" id="PTHR37823:SF1">
    <property type="entry name" value="CYTOCHROME C-553-LIKE"/>
    <property type="match status" value="1"/>
</dbReference>